<dbReference type="RefSeq" id="WP_039870545.1">
    <property type="nucleotide sequence ID" value="NZ_BPTR01000001.1"/>
</dbReference>
<protein>
    <submittedName>
        <fullName evidence="1">Uncharacterized protein</fullName>
    </submittedName>
</protein>
<accession>A0AA37MDQ9</accession>
<dbReference type="EMBL" id="BPTR01000001">
    <property type="protein sequence ID" value="GJG26858.1"/>
    <property type="molecule type" value="Genomic_DNA"/>
</dbReference>
<dbReference type="Proteomes" id="UP000887043">
    <property type="component" value="Unassembled WGS sequence"/>
</dbReference>
<dbReference type="AlphaFoldDB" id="A0AA37MDQ9"/>
<proteinExistence type="predicted"/>
<sequence length="84" mass="9604">MKISIKEPTLLLKKLCKDKDKISIATKPEESLMAGETAMGHYTMLAKPATLVIAIDVRQRLEPYYKIPNFHVEGAMLYFRAHKQ</sequence>
<evidence type="ECO:0000313" key="2">
    <source>
        <dbReference type="Proteomes" id="UP000887043"/>
    </source>
</evidence>
<organism evidence="1 2">
    <name type="scientific">Segatella bryantii</name>
    <name type="common">Prevotella bryantii</name>
    <dbReference type="NCBI Taxonomy" id="77095"/>
    <lineage>
        <taxon>Bacteria</taxon>
        <taxon>Pseudomonadati</taxon>
        <taxon>Bacteroidota</taxon>
        <taxon>Bacteroidia</taxon>
        <taxon>Bacteroidales</taxon>
        <taxon>Prevotellaceae</taxon>
        <taxon>Segatella</taxon>
    </lineage>
</organism>
<evidence type="ECO:0000313" key="1">
    <source>
        <dbReference type="EMBL" id="GJG26858.1"/>
    </source>
</evidence>
<comment type="caution">
    <text evidence="1">The sequence shown here is derived from an EMBL/GenBank/DDBJ whole genome shotgun (WGS) entry which is preliminary data.</text>
</comment>
<gene>
    <name evidence="1" type="ORF">PRRU23_05580</name>
</gene>
<reference evidence="1" key="1">
    <citation type="submission" date="2021-08" db="EMBL/GenBank/DDBJ databases">
        <title>Prevotella lacticifex sp. nov., isolated from rumen of cow.</title>
        <authorList>
            <person name="Shinkai T."/>
            <person name="Ikeyama N."/>
            <person name="Kumagai M."/>
            <person name="Ohmori H."/>
            <person name="Sakamoto M."/>
            <person name="Ohkuma M."/>
            <person name="Mitsumori M."/>
        </authorList>
    </citation>
    <scope>NUCLEOTIDE SEQUENCE</scope>
    <source>
        <strain evidence="1">DSM 11371</strain>
    </source>
</reference>
<name>A0AA37MDQ9_SEGBR</name>